<evidence type="ECO:0000313" key="2">
    <source>
        <dbReference type="Proteomes" id="UP000664915"/>
    </source>
</evidence>
<sequence length="61" mass="7628">MDKKRYSFAMTCFVRSYGRNVLNDEYIKQFCREWSDWDVTPPLDNTVDQYFHYEYKNWRGI</sequence>
<dbReference type="Proteomes" id="UP000664915">
    <property type="component" value="Segment"/>
</dbReference>
<name>A0A879R3C2_9CAUD</name>
<reference evidence="1" key="1">
    <citation type="submission" date="2020-09" db="EMBL/GenBank/DDBJ databases">
        <authorList>
            <person name="Zhang D."/>
            <person name="Hatherill J.R."/>
            <person name="Ramirez J.F."/>
            <person name="Edinger B."/>
            <person name="Balarin R."/>
            <person name="Sullivan A."/>
            <person name="Humpal K.M."/>
            <person name="Guseva A."/>
            <person name="Butela K.A."/>
            <person name="Garlena R.A."/>
            <person name="Russell D.A."/>
            <person name="Pope W.H."/>
            <person name="Jacobs-Sera D."/>
            <person name="Hatfull G.F."/>
        </authorList>
    </citation>
    <scope>NUCLEOTIDE SEQUENCE</scope>
</reference>
<dbReference type="KEGG" id="vg:77946462"/>
<organism evidence="1 2">
    <name type="scientific">Synechococcus phage S-SRM01</name>
    <dbReference type="NCBI Taxonomy" id="2781608"/>
    <lineage>
        <taxon>Viruses</taxon>
        <taxon>Duplodnaviria</taxon>
        <taxon>Heunggongvirae</taxon>
        <taxon>Uroviricota</taxon>
        <taxon>Caudoviricetes</taxon>
        <taxon>Pantevenvirales</taxon>
        <taxon>Kyanoviridae</taxon>
        <taxon>Serangoonvirus</taxon>
        <taxon>Serangoonvirus essarone</taxon>
    </lineage>
</organism>
<proteinExistence type="predicted"/>
<dbReference type="GeneID" id="77946462"/>
<dbReference type="EMBL" id="MW015081">
    <property type="protein sequence ID" value="QPX48257.1"/>
    <property type="molecule type" value="Genomic_DNA"/>
</dbReference>
<dbReference type="RefSeq" id="YP_010670267.1">
    <property type="nucleotide sequence ID" value="NC_070963.1"/>
</dbReference>
<evidence type="ECO:0000313" key="1">
    <source>
        <dbReference type="EMBL" id="QPX48257.1"/>
    </source>
</evidence>
<keyword evidence="2" id="KW-1185">Reference proteome</keyword>
<protein>
    <submittedName>
        <fullName evidence="1">Uncharacterized protein</fullName>
    </submittedName>
</protein>
<accession>A0A879R3C2</accession>